<keyword evidence="3" id="KW-0804">Transcription</keyword>
<dbReference type="STRING" id="1848.SAMN05443637_10484"/>
<dbReference type="InterPro" id="IPR035418">
    <property type="entry name" value="AraC-bd_2"/>
</dbReference>
<dbReference type="PANTHER" id="PTHR46796">
    <property type="entry name" value="HTH-TYPE TRANSCRIPTIONAL ACTIVATOR RHAS-RELATED"/>
    <property type="match status" value="1"/>
</dbReference>
<protein>
    <submittedName>
        <fullName evidence="5">AraC-type DNA-binding protein</fullName>
    </submittedName>
</protein>
<dbReference type="SUPFAM" id="SSF46689">
    <property type="entry name" value="Homeodomain-like"/>
    <property type="match status" value="1"/>
</dbReference>
<evidence type="ECO:0000256" key="1">
    <source>
        <dbReference type="ARBA" id="ARBA00023015"/>
    </source>
</evidence>
<dbReference type="PROSITE" id="PS01124">
    <property type="entry name" value="HTH_ARAC_FAMILY_2"/>
    <property type="match status" value="1"/>
</dbReference>
<evidence type="ECO:0000313" key="5">
    <source>
        <dbReference type="EMBL" id="SHK25268.1"/>
    </source>
</evidence>
<organism evidence="5 6">
    <name type="scientific">Pseudonocardia thermophila</name>
    <dbReference type="NCBI Taxonomy" id="1848"/>
    <lineage>
        <taxon>Bacteria</taxon>
        <taxon>Bacillati</taxon>
        <taxon>Actinomycetota</taxon>
        <taxon>Actinomycetes</taxon>
        <taxon>Pseudonocardiales</taxon>
        <taxon>Pseudonocardiaceae</taxon>
        <taxon>Pseudonocardia</taxon>
    </lineage>
</organism>
<dbReference type="InterPro" id="IPR018060">
    <property type="entry name" value="HTH_AraC"/>
</dbReference>
<evidence type="ECO:0000259" key="4">
    <source>
        <dbReference type="PROSITE" id="PS01124"/>
    </source>
</evidence>
<accession>A0A1M6QYV2</accession>
<dbReference type="GO" id="GO:0043565">
    <property type="term" value="F:sequence-specific DNA binding"/>
    <property type="evidence" value="ECO:0007669"/>
    <property type="project" value="InterPro"/>
</dbReference>
<dbReference type="OrthoDB" id="5464689at2"/>
<dbReference type="Pfam" id="PF12833">
    <property type="entry name" value="HTH_18"/>
    <property type="match status" value="1"/>
</dbReference>
<keyword evidence="2 5" id="KW-0238">DNA-binding</keyword>
<dbReference type="GO" id="GO:0003700">
    <property type="term" value="F:DNA-binding transcription factor activity"/>
    <property type="evidence" value="ECO:0007669"/>
    <property type="project" value="InterPro"/>
</dbReference>
<keyword evidence="1" id="KW-0805">Transcription regulation</keyword>
<dbReference type="PANTHER" id="PTHR46796:SF12">
    <property type="entry name" value="HTH-TYPE DNA-BINDING TRANSCRIPTIONAL ACTIVATOR EUTR"/>
    <property type="match status" value="1"/>
</dbReference>
<sequence>MTEVRVQRSVFDTTDPDEAHDYLRATYVDHAVRLSGSTAMFRFRHHVAGDDGFFVARYEHSMNCQVDTEPFGYLLVGQMISGRLRLAGGRAEAAPGPGELFVLDPSQPMNIHWDAFHAGLLKLDLGIVNRVAGELIGAVPRGGVRFGVARVRSAEKARHWQGLVRHLTHDFLTNEHACSSPLIHAQTMRLIAATVLDTFPNTTAAAEPARPGRADASVVHRAVAFIDEHAAEPIGVTEIAAAVRVGPRTLQEAFRRHLDTTPMSQLRRTRLARAHAELCAADPGSGGTVAAIASRWGFANPGRFAVMYREAYGRSPSETLHS</sequence>
<dbReference type="EMBL" id="FRAP01000004">
    <property type="protein sequence ID" value="SHK25268.1"/>
    <property type="molecule type" value="Genomic_DNA"/>
</dbReference>
<dbReference type="InterPro" id="IPR009057">
    <property type="entry name" value="Homeodomain-like_sf"/>
</dbReference>
<dbReference type="AlphaFoldDB" id="A0A1M6QYV2"/>
<dbReference type="InterPro" id="IPR050204">
    <property type="entry name" value="AraC_XylS_family_regulators"/>
</dbReference>
<reference evidence="5 6" key="1">
    <citation type="submission" date="2016-11" db="EMBL/GenBank/DDBJ databases">
        <authorList>
            <person name="Jaros S."/>
            <person name="Januszkiewicz K."/>
            <person name="Wedrychowicz H."/>
        </authorList>
    </citation>
    <scope>NUCLEOTIDE SEQUENCE [LARGE SCALE GENOMIC DNA]</scope>
    <source>
        <strain evidence="5 6">DSM 43832</strain>
    </source>
</reference>
<dbReference type="RefSeq" id="WP_073456026.1">
    <property type="nucleotide sequence ID" value="NZ_CALGVN010000029.1"/>
</dbReference>
<dbReference type="Proteomes" id="UP000184363">
    <property type="component" value="Unassembled WGS sequence"/>
</dbReference>
<evidence type="ECO:0000313" key="6">
    <source>
        <dbReference type="Proteomes" id="UP000184363"/>
    </source>
</evidence>
<keyword evidence="6" id="KW-1185">Reference proteome</keyword>
<proteinExistence type="predicted"/>
<dbReference type="Gene3D" id="1.10.10.60">
    <property type="entry name" value="Homeodomain-like"/>
    <property type="match status" value="1"/>
</dbReference>
<dbReference type="SMART" id="SM00342">
    <property type="entry name" value="HTH_ARAC"/>
    <property type="match status" value="1"/>
</dbReference>
<gene>
    <name evidence="5" type="ORF">SAMN05443637_10484</name>
</gene>
<evidence type="ECO:0000256" key="2">
    <source>
        <dbReference type="ARBA" id="ARBA00023125"/>
    </source>
</evidence>
<feature type="domain" description="HTH araC/xylS-type" evidence="4">
    <location>
        <begin position="220"/>
        <end position="322"/>
    </location>
</feature>
<evidence type="ECO:0000256" key="3">
    <source>
        <dbReference type="ARBA" id="ARBA00023163"/>
    </source>
</evidence>
<name>A0A1M6QYV2_PSETH</name>
<dbReference type="Pfam" id="PF14525">
    <property type="entry name" value="AraC_binding_2"/>
    <property type="match status" value="1"/>
</dbReference>